<proteinExistence type="predicted"/>
<dbReference type="InterPro" id="IPR052980">
    <property type="entry name" value="Crinkler_effector"/>
</dbReference>
<reference evidence="1 2" key="1">
    <citation type="journal article" date="2016" name="Mol. Biol. Evol.">
        <title>Comparative Genomics of Early-Diverging Mushroom-Forming Fungi Provides Insights into the Origins of Lignocellulose Decay Capabilities.</title>
        <authorList>
            <person name="Nagy L.G."/>
            <person name="Riley R."/>
            <person name="Tritt A."/>
            <person name="Adam C."/>
            <person name="Daum C."/>
            <person name="Floudas D."/>
            <person name="Sun H."/>
            <person name="Yadav J.S."/>
            <person name="Pangilinan J."/>
            <person name="Larsson K.H."/>
            <person name="Matsuura K."/>
            <person name="Barry K."/>
            <person name="Labutti K."/>
            <person name="Kuo R."/>
            <person name="Ohm R.A."/>
            <person name="Bhattacharya S.S."/>
            <person name="Shirouzu T."/>
            <person name="Yoshinaga Y."/>
            <person name="Martin F.M."/>
            <person name="Grigoriev I.V."/>
            <person name="Hibbett D.S."/>
        </authorList>
    </citation>
    <scope>NUCLEOTIDE SEQUENCE [LARGE SCALE GENOMIC DNA]</scope>
    <source>
        <strain evidence="1 2">HHB12029</strain>
    </source>
</reference>
<dbReference type="PANTHER" id="PTHR33129:SF1">
    <property type="entry name" value="ATP-BINDING PROTEIN"/>
    <property type="match status" value="1"/>
</dbReference>
<dbReference type="InParanoid" id="A0A165GZ13"/>
<dbReference type="Proteomes" id="UP000077266">
    <property type="component" value="Unassembled WGS sequence"/>
</dbReference>
<dbReference type="PANTHER" id="PTHR33129">
    <property type="entry name" value="PROTEIN KINASE DOMAIN-CONTAINING PROTEIN-RELATED"/>
    <property type="match status" value="1"/>
</dbReference>
<evidence type="ECO:0000313" key="2">
    <source>
        <dbReference type="Proteomes" id="UP000077266"/>
    </source>
</evidence>
<keyword evidence="2" id="KW-1185">Reference proteome</keyword>
<gene>
    <name evidence="1" type="ORF">EXIGLDRAFT_693938</name>
</gene>
<evidence type="ECO:0000313" key="1">
    <source>
        <dbReference type="EMBL" id="KZV91207.1"/>
    </source>
</evidence>
<protein>
    <submittedName>
        <fullName evidence="1">Uncharacterized protein</fullName>
    </submittedName>
</protein>
<name>A0A165GZ13_EXIGL</name>
<dbReference type="EMBL" id="KV426032">
    <property type="protein sequence ID" value="KZV91207.1"/>
    <property type="molecule type" value="Genomic_DNA"/>
</dbReference>
<dbReference type="OrthoDB" id="19861at2759"/>
<organism evidence="1 2">
    <name type="scientific">Exidia glandulosa HHB12029</name>
    <dbReference type="NCBI Taxonomy" id="1314781"/>
    <lineage>
        <taxon>Eukaryota</taxon>
        <taxon>Fungi</taxon>
        <taxon>Dikarya</taxon>
        <taxon>Basidiomycota</taxon>
        <taxon>Agaricomycotina</taxon>
        <taxon>Agaricomycetes</taxon>
        <taxon>Auriculariales</taxon>
        <taxon>Exidiaceae</taxon>
        <taxon>Exidia</taxon>
    </lineage>
</organism>
<sequence>MSQSSYAVDYAALQAEGQALHLTAWGRKWPVRSGAITKADIGDVQVSPVDDPMNIDESASVVDEDFTYGTATVEPAEKLEYQCFLDLEPFREAFQLKSLPTVLVVRDEYVKLYDALTEGSLHEERGVVILGQSGIGKTAFLLYILLRRLELGLPTAIQLRSTHYYLFDGNGCAVYQPDAIGVGLKRCWALADSNDIVNEPCTAFRGGAERIIQAALPDPDRWKTWMKYADGLRVVMELPTALEIGAILEEYRLDTSATFAHVRKWGPSIRIVLGLARRSGRHLSAYELQLESDAEKAGAEICKDPSLIRLGRGIFTSVGSAVLFIRPVRDVKDDPTDEIPMQFSSLAQCYIPTQYLSTFFEAARAKVSNEKSLELFAFFSSHSFTRIAAGWAHEQQMHSRLATSSTPLIIFRDNQRASMVPSSTLLPGTKAALKRAKASSSFYWIPSVVNFPGVDGVLVTVDGDEKNLYAVQATIAEEHPSPVKGLREVWKQVDKEIRQTCRWNFVVVADEESTATGYLRVFTEELQDVEFGRDKILVQKFCQHVVTVASFHGVKMSGLGAALPGRDEHAKVLDAGGTARVATQVKLE</sequence>
<dbReference type="AlphaFoldDB" id="A0A165GZ13"/>
<accession>A0A165GZ13</accession>